<feature type="signal peptide" evidence="1">
    <location>
        <begin position="1"/>
        <end position="19"/>
    </location>
</feature>
<protein>
    <submittedName>
        <fullName evidence="2">Uncharacterized protein</fullName>
    </submittedName>
</protein>
<proteinExistence type="predicted"/>
<evidence type="ECO:0000313" key="2">
    <source>
        <dbReference type="EMBL" id="KAK0528876.1"/>
    </source>
</evidence>
<sequence>MKFAASTLLALAFAGLSSAAAIPQELAQRAGGSSIADVAEVGAKIAEIILQGQAADNEVRERFSQNMVDGFRREYGDNSNIVVIHTGHDYAWDGAQGTDWNHWHYELDIQIGGTVGYEMYVSKTSGYLKRTGDGGTINWAWYGFLTEGGAQEDGSRLNFIDPDA</sequence>
<gene>
    <name evidence="2" type="ORF">OC842_004414</name>
</gene>
<evidence type="ECO:0000256" key="1">
    <source>
        <dbReference type="SAM" id="SignalP"/>
    </source>
</evidence>
<dbReference type="Proteomes" id="UP001176521">
    <property type="component" value="Unassembled WGS sequence"/>
</dbReference>
<dbReference type="AlphaFoldDB" id="A0AAN6JK58"/>
<keyword evidence="1" id="KW-0732">Signal</keyword>
<organism evidence="2 3">
    <name type="scientific">Tilletia horrida</name>
    <dbReference type="NCBI Taxonomy" id="155126"/>
    <lineage>
        <taxon>Eukaryota</taxon>
        <taxon>Fungi</taxon>
        <taxon>Dikarya</taxon>
        <taxon>Basidiomycota</taxon>
        <taxon>Ustilaginomycotina</taxon>
        <taxon>Exobasidiomycetes</taxon>
        <taxon>Tilletiales</taxon>
        <taxon>Tilletiaceae</taxon>
        <taxon>Tilletia</taxon>
    </lineage>
</organism>
<reference evidence="2" key="1">
    <citation type="journal article" date="2023" name="PhytoFront">
        <title>Draft Genome Resources of Seven Strains of Tilletia horrida, Causal Agent of Kernel Smut of Rice.</title>
        <authorList>
            <person name="Khanal S."/>
            <person name="Antony Babu S."/>
            <person name="Zhou X.G."/>
        </authorList>
    </citation>
    <scope>NUCLEOTIDE SEQUENCE</scope>
    <source>
        <strain evidence="2">TX3</strain>
    </source>
</reference>
<accession>A0AAN6JK58</accession>
<comment type="caution">
    <text evidence="2">The sequence shown here is derived from an EMBL/GenBank/DDBJ whole genome shotgun (WGS) entry which is preliminary data.</text>
</comment>
<name>A0AAN6JK58_9BASI</name>
<dbReference type="EMBL" id="JAPDMQ010000260">
    <property type="protein sequence ID" value="KAK0528876.1"/>
    <property type="molecule type" value="Genomic_DNA"/>
</dbReference>
<keyword evidence="3" id="KW-1185">Reference proteome</keyword>
<evidence type="ECO:0000313" key="3">
    <source>
        <dbReference type="Proteomes" id="UP001176521"/>
    </source>
</evidence>
<feature type="chain" id="PRO_5042867691" evidence="1">
    <location>
        <begin position="20"/>
        <end position="164"/>
    </location>
</feature>